<evidence type="ECO:0000256" key="5">
    <source>
        <dbReference type="HAMAP-Rule" id="MF_01553"/>
    </source>
</evidence>
<dbReference type="PATRIC" id="fig|148814.9.peg.880"/>
<dbReference type="GO" id="GO:0000428">
    <property type="term" value="C:DNA-directed RNA polymerase complex"/>
    <property type="evidence" value="ECO:0007669"/>
    <property type="project" value="UniProtKB-KW"/>
</dbReference>
<dbReference type="Gene3D" id="3.10.20.730">
    <property type="entry name" value="RNAP, epsilon subunit-like"/>
    <property type="match status" value="1"/>
</dbReference>
<evidence type="ECO:0000256" key="3">
    <source>
        <dbReference type="ARBA" id="ARBA00022695"/>
    </source>
</evidence>
<dbReference type="HAMAP" id="MF_01553">
    <property type="entry name" value="RNApol_bact_RpoY"/>
    <property type="match status" value="1"/>
</dbReference>
<protein>
    <recommendedName>
        <fullName evidence="5">DNA-directed RNA polymerase subunit epsilon</fullName>
        <shortName evidence="5">RNAP epsilon subunit</shortName>
        <ecNumber evidence="5">2.7.7.6</ecNumber>
    </recommendedName>
    <alternativeName>
        <fullName evidence="5">RNA polymerase epsilon subunit</fullName>
    </alternativeName>
    <alternativeName>
        <fullName evidence="5">Transcriptase subunit epsilon</fullName>
    </alternativeName>
</protein>
<keyword evidence="4 5" id="KW-0804">Transcription</keyword>
<dbReference type="GO" id="GO:0003677">
    <property type="term" value="F:DNA binding"/>
    <property type="evidence" value="ECO:0007669"/>
    <property type="project" value="UniProtKB-UniRule"/>
</dbReference>
<comment type="subunit">
    <text evidence="5">RNAP is composed of a core of 2 alpha, a beta and a beta' subunit. The core is associated with a delta subunit, and at least one of epsilon or omega. When a sigma factor is associated with the core the holoenzyme is formed, which can initiate transcription.</text>
</comment>
<sequence length="71" mass="8424">MIFKVLYQEDTKANPKREFTKALYVDCDTEVEARELVDKNTDHNIEFIEPLEGNHLAYEQKSPDFKITEFK</sequence>
<accession>A0A0M9DD89</accession>
<dbReference type="Pfam" id="PF07288">
    <property type="entry name" value="RpoY"/>
    <property type="match status" value="1"/>
</dbReference>
<comment type="function">
    <text evidence="5">A non-essential component of RNA polymerase (RNAP).</text>
</comment>
<dbReference type="GO" id="GO:0003899">
    <property type="term" value="F:DNA-directed RNA polymerase activity"/>
    <property type="evidence" value="ECO:0007669"/>
    <property type="project" value="UniProtKB-UniRule"/>
</dbReference>
<keyword evidence="2 5" id="KW-0808">Transferase</keyword>
<evidence type="ECO:0000313" key="6">
    <source>
        <dbReference type="EMBL" id="KOY79062.1"/>
    </source>
</evidence>
<name>A0A0M9DD89_9LACO</name>
<dbReference type="InterPro" id="IPR009907">
    <property type="entry name" value="RpoY"/>
</dbReference>
<dbReference type="GO" id="GO:0006351">
    <property type="term" value="P:DNA-templated transcription"/>
    <property type="evidence" value="ECO:0007669"/>
    <property type="project" value="UniProtKB-UniRule"/>
</dbReference>
<comment type="similarity">
    <text evidence="5">Belongs to the RNA polymerase subunit epsilon family.</text>
</comment>
<dbReference type="RefSeq" id="WP_053796707.1">
    <property type="nucleotide sequence ID" value="NZ_JXCZ01000020.1"/>
</dbReference>
<evidence type="ECO:0000313" key="7">
    <source>
        <dbReference type="Proteomes" id="UP000037749"/>
    </source>
</evidence>
<comment type="caution">
    <text evidence="6">The sequence shown here is derived from an EMBL/GenBank/DDBJ whole genome shotgun (WGS) entry which is preliminary data.</text>
</comment>
<dbReference type="EC" id="2.7.7.6" evidence="5"/>
<organism evidence="6 7">
    <name type="scientific">Apilactobacillus kunkeei</name>
    <dbReference type="NCBI Taxonomy" id="148814"/>
    <lineage>
        <taxon>Bacteria</taxon>
        <taxon>Bacillati</taxon>
        <taxon>Bacillota</taxon>
        <taxon>Bacilli</taxon>
        <taxon>Lactobacillales</taxon>
        <taxon>Lactobacillaceae</taxon>
        <taxon>Apilactobacillus</taxon>
    </lineage>
</organism>
<reference evidence="6 7" key="1">
    <citation type="journal article" date="2015" name="Genome Biol. Evol.">
        <title>Functionally Structured Genomes in Lactobacillus kunkeei Colonizing the Honey Crop and Food Products of Honeybees and Stingless Bees.</title>
        <authorList>
            <person name="Tamarit D."/>
            <person name="Ellegaard K.M."/>
            <person name="Wikander J."/>
            <person name="Olofsson T."/>
            <person name="Vasquez A."/>
            <person name="Andersson S.G."/>
        </authorList>
    </citation>
    <scope>NUCLEOTIDE SEQUENCE [LARGE SCALE GENOMIC DNA]</scope>
    <source>
        <strain evidence="6 7">LAla</strain>
    </source>
</reference>
<keyword evidence="3 5" id="KW-0548">Nucleotidyltransferase</keyword>
<gene>
    <name evidence="5" type="primary">rpoY</name>
    <name evidence="6" type="ORF">RZ72_13610</name>
</gene>
<dbReference type="AlphaFoldDB" id="A0A0M9DD89"/>
<evidence type="ECO:0000256" key="4">
    <source>
        <dbReference type="ARBA" id="ARBA00023163"/>
    </source>
</evidence>
<evidence type="ECO:0000256" key="1">
    <source>
        <dbReference type="ARBA" id="ARBA00022478"/>
    </source>
</evidence>
<proteinExistence type="inferred from homology"/>
<dbReference type="NCBIfam" id="NF010188">
    <property type="entry name" value="PRK13667.1"/>
    <property type="match status" value="1"/>
</dbReference>
<evidence type="ECO:0000256" key="2">
    <source>
        <dbReference type="ARBA" id="ARBA00022679"/>
    </source>
</evidence>
<dbReference type="Proteomes" id="UP000037749">
    <property type="component" value="Unassembled WGS sequence"/>
</dbReference>
<keyword evidence="1 5" id="KW-0240">DNA-directed RNA polymerase</keyword>
<comment type="catalytic activity">
    <reaction evidence="5">
        <text>RNA(n) + a ribonucleoside 5'-triphosphate = RNA(n+1) + diphosphate</text>
        <dbReference type="Rhea" id="RHEA:21248"/>
        <dbReference type="Rhea" id="RHEA-COMP:14527"/>
        <dbReference type="Rhea" id="RHEA-COMP:17342"/>
        <dbReference type="ChEBI" id="CHEBI:33019"/>
        <dbReference type="ChEBI" id="CHEBI:61557"/>
        <dbReference type="ChEBI" id="CHEBI:140395"/>
        <dbReference type="EC" id="2.7.7.6"/>
    </reaction>
</comment>
<dbReference type="EMBL" id="JXCZ01000020">
    <property type="protein sequence ID" value="KOY79062.1"/>
    <property type="molecule type" value="Genomic_DNA"/>
</dbReference>